<evidence type="ECO:0000313" key="3">
    <source>
        <dbReference type="EMBL" id="MBO3275038.1"/>
    </source>
</evidence>
<dbReference type="Gene3D" id="3.40.1390.30">
    <property type="entry name" value="NIF3 (NGG1p interacting factor 3)-like"/>
    <property type="match status" value="2"/>
</dbReference>
<name>A0ABS3TPE3_9PSED</name>
<proteinExistence type="inferred from homology"/>
<keyword evidence="2" id="KW-0479">Metal-binding</keyword>
<evidence type="ECO:0000313" key="4">
    <source>
        <dbReference type="Proteomes" id="UP000669060"/>
    </source>
</evidence>
<evidence type="ECO:0000256" key="1">
    <source>
        <dbReference type="ARBA" id="ARBA00006964"/>
    </source>
</evidence>
<dbReference type="InterPro" id="IPR002678">
    <property type="entry name" value="DUF34/NIF3"/>
</dbReference>
<dbReference type="PANTHER" id="PTHR13799:SF14">
    <property type="entry name" value="GTP CYCLOHYDROLASE 1 TYPE 2 HOMOLOG"/>
    <property type="match status" value="1"/>
</dbReference>
<gene>
    <name evidence="3" type="ORF">JFY56_07375</name>
</gene>
<accession>A0ABS3TPE3</accession>
<dbReference type="NCBIfam" id="TIGR00486">
    <property type="entry name" value="YbgI_SA1388"/>
    <property type="match status" value="1"/>
</dbReference>
<dbReference type="EMBL" id="JAELYA010000002">
    <property type="protein sequence ID" value="MBO3275038.1"/>
    <property type="molecule type" value="Genomic_DNA"/>
</dbReference>
<protein>
    <submittedName>
        <fullName evidence="3">Nif3-like dinuclear metal center hexameric protein</fullName>
    </submittedName>
</protein>
<dbReference type="SUPFAM" id="SSF102705">
    <property type="entry name" value="NIF3 (NGG1p interacting factor 3)-like"/>
    <property type="match status" value="1"/>
</dbReference>
<dbReference type="PANTHER" id="PTHR13799">
    <property type="entry name" value="NGG1 INTERACTING FACTOR 3"/>
    <property type="match status" value="1"/>
</dbReference>
<organism evidence="3 4">
    <name type="scientific">Pseudomonas schmalbachii</name>
    <dbReference type="NCBI Taxonomy" id="2816993"/>
    <lineage>
        <taxon>Bacteria</taxon>
        <taxon>Pseudomonadati</taxon>
        <taxon>Pseudomonadota</taxon>
        <taxon>Gammaproteobacteria</taxon>
        <taxon>Pseudomonadales</taxon>
        <taxon>Pseudomonadaceae</taxon>
        <taxon>Pseudomonas</taxon>
    </lineage>
</organism>
<comment type="similarity">
    <text evidence="1">Belongs to the GTP cyclohydrolase I type 2/NIF3 family.</text>
</comment>
<keyword evidence="4" id="KW-1185">Reference proteome</keyword>
<sequence>MAISLTALVEEADRFLDAARIQDYCPNGLQVEGSPLVRRIVSGVTASQALLDAAVEAQADVVLVHHGYFWKGENPCVVGMRQRRLKTLLSHDISLLAYHLPLDLHPEVGNNVQLARQLGLTVEEPLEPGNPRSIVLVGTLAEPMQPGDFASHVRDRLDREPLLVEGSRPIRRIAWCTGGAQGYIDQAIAAGVDAYLTGEVSEQTVHSARENDVTFIAAGHHATERYGVQALGEYLSGHFGIEHIFIDCPNPA</sequence>
<dbReference type="RefSeq" id="WP_208312882.1">
    <property type="nucleotide sequence ID" value="NZ_JAELYA010000002.1"/>
</dbReference>
<comment type="caution">
    <text evidence="3">The sequence shown here is derived from an EMBL/GenBank/DDBJ whole genome shotgun (WGS) entry which is preliminary data.</text>
</comment>
<reference evidence="3 4" key="1">
    <citation type="submission" date="2020-12" db="EMBL/GenBank/DDBJ databases">
        <title>Pseudomonas schmalbachii sp. nov. isolated from millipede gut.</title>
        <authorList>
            <person name="Shelomi M."/>
        </authorList>
    </citation>
    <scope>NUCLEOTIDE SEQUENCE [LARGE SCALE GENOMIC DNA]</scope>
    <source>
        <strain evidence="3 4">Milli4</strain>
    </source>
</reference>
<dbReference type="Proteomes" id="UP000669060">
    <property type="component" value="Unassembled WGS sequence"/>
</dbReference>
<dbReference type="InterPro" id="IPR036069">
    <property type="entry name" value="DUF34/NIF3_sf"/>
</dbReference>
<evidence type="ECO:0000256" key="2">
    <source>
        <dbReference type="ARBA" id="ARBA00022723"/>
    </source>
</evidence>
<dbReference type="Pfam" id="PF01784">
    <property type="entry name" value="DUF34_NIF3"/>
    <property type="match status" value="1"/>
</dbReference>